<dbReference type="Proteomes" id="UP000791440">
    <property type="component" value="Unassembled WGS sequence"/>
</dbReference>
<reference evidence="2" key="1">
    <citation type="journal article" date="2016" name="Insect Biochem. Mol. Biol.">
        <title>Multifaceted biological insights from a draft genome sequence of the tobacco hornworm moth, Manduca sexta.</title>
        <authorList>
            <person name="Kanost M.R."/>
            <person name="Arrese E.L."/>
            <person name="Cao X."/>
            <person name="Chen Y.R."/>
            <person name="Chellapilla S."/>
            <person name="Goldsmith M.R."/>
            <person name="Grosse-Wilde E."/>
            <person name="Heckel D.G."/>
            <person name="Herndon N."/>
            <person name="Jiang H."/>
            <person name="Papanicolaou A."/>
            <person name="Qu J."/>
            <person name="Soulages J.L."/>
            <person name="Vogel H."/>
            <person name="Walters J."/>
            <person name="Waterhouse R.M."/>
            <person name="Ahn S.J."/>
            <person name="Almeida F.C."/>
            <person name="An C."/>
            <person name="Aqrawi P."/>
            <person name="Bretschneider A."/>
            <person name="Bryant W.B."/>
            <person name="Bucks S."/>
            <person name="Chao H."/>
            <person name="Chevignon G."/>
            <person name="Christen J.M."/>
            <person name="Clarke D.F."/>
            <person name="Dittmer N.T."/>
            <person name="Ferguson L.C.F."/>
            <person name="Garavelou S."/>
            <person name="Gordon K.H.J."/>
            <person name="Gunaratna R.T."/>
            <person name="Han Y."/>
            <person name="Hauser F."/>
            <person name="He Y."/>
            <person name="Heidel-Fischer H."/>
            <person name="Hirsh A."/>
            <person name="Hu Y."/>
            <person name="Jiang H."/>
            <person name="Kalra D."/>
            <person name="Klinner C."/>
            <person name="Konig C."/>
            <person name="Kovar C."/>
            <person name="Kroll A.R."/>
            <person name="Kuwar S.S."/>
            <person name="Lee S.L."/>
            <person name="Lehman R."/>
            <person name="Li K."/>
            <person name="Li Z."/>
            <person name="Liang H."/>
            <person name="Lovelace S."/>
            <person name="Lu Z."/>
            <person name="Mansfield J.H."/>
            <person name="McCulloch K.J."/>
            <person name="Mathew T."/>
            <person name="Morton B."/>
            <person name="Muzny D.M."/>
            <person name="Neunemann D."/>
            <person name="Ongeri F."/>
            <person name="Pauchet Y."/>
            <person name="Pu L.L."/>
            <person name="Pyrousis I."/>
            <person name="Rao X.J."/>
            <person name="Redding A."/>
            <person name="Roesel C."/>
            <person name="Sanchez-Gracia A."/>
            <person name="Schaack S."/>
            <person name="Shukla A."/>
            <person name="Tetreau G."/>
            <person name="Wang Y."/>
            <person name="Xiong G.H."/>
            <person name="Traut W."/>
            <person name="Walsh T.K."/>
            <person name="Worley K.C."/>
            <person name="Wu D."/>
            <person name="Wu W."/>
            <person name="Wu Y.Q."/>
            <person name="Zhang X."/>
            <person name="Zou Z."/>
            <person name="Zucker H."/>
            <person name="Briscoe A.D."/>
            <person name="Burmester T."/>
            <person name="Clem R.J."/>
            <person name="Feyereisen R."/>
            <person name="Grimmelikhuijzen C.J.P."/>
            <person name="Hamodrakas S.J."/>
            <person name="Hansson B.S."/>
            <person name="Huguet E."/>
            <person name="Jermiin L.S."/>
            <person name="Lan Q."/>
            <person name="Lehman H.K."/>
            <person name="Lorenzen M."/>
            <person name="Merzendorfer H."/>
            <person name="Michalopoulos I."/>
            <person name="Morton D.B."/>
            <person name="Muthukrishnan S."/>
            <person name="Oakeshott J.G."/>
            <person name="Palmer W."/>
            <person name="Park Y."/>
            <person name="Passarelli A.L."/>
            <person name="Rozas J."/>
            <person name="Schwartz L.M."/>
            <person name="Smith W."/>
            <person name="Southgate A."/>
            <person name="Vilcinskas A."/>
            <person name="Vogt R."/>
            <person name="Wang P."/>
            <person name="Werren J."/>
            <person name="Yu X.Q."/>
            <person name="Zhou J.J."/>
            <person name="Brown S.J."/>
            <person name="Scherer S.E."/>
            <person name="Richards S."/>
            <person name="Blissard G.W."/>
        </authorList>
    </citation>
    <scope>NUCLEOTIDE SEQUENCE</scope>
</reference>
<comment type="caution">
    <text evidence="2">The sequence shown here is derived from an EMBL/GenBank/DDBJ whole genome shotgun (WGS) entry which is preliminary data.</text>
</comment>
<name>A0A921ZC76_MANSE</name>
<proteinExistence type="predicted"/>
<evidence type="ECO:0000313" key="3">
    <source>
        <dbReference type="Proteomes" id="UP000791440"/>
    </source>
</evidence>
<gene>
    <name evidence="2" type="ORF">O3G_MSEX009082</name>
</gene>
<evidence type="ECO:0000256" key="1">
    <source>
        <dbReference type="SAM" id="MobiDB-lite"/>
    </source>
</evidence>
<feature type="region of interest" description="Disordered" evidence="1">
    <location>
        <begin position="31"/>
        <end position="52"/>
    </location>
</feature>
<accession>A0A921ZC76</accession>
<reference evidence="2" key="2">
    <citation type="submission" date="2020-12" db="EMBL/GenBank/DDBJ databases">
        <authorList>
            <person name="Kanost M."/>
        </authorList>
    </citation>
    <scope>NUCLEOTIDE SEQUENCE</scope>
</reference>
<sequence length="110" mass="12101">MNLSVDQFEKLLSECAVAILYASPVAAHAHNDDRPYKNGKHGPEQSVNASAPPYPVLERRLPLAGTLPAPHTATGLFRFPGVASFRITRHELAWNGTPYLPLIYCIVYCV</sequence>
<protein>
    <submittedName>
        <fullName evidence="2">Uncharacterized protein</fullName>
    </submittedName>
</protein>
<dbReference type="AlphaFoldDB" id="A0A921ZC76"/>
<keyword evidence="3" id="KW-1185">Reference proteome</keyword>
<dbReference type="EMBL" id="JH668484">
    <property type="protein sequence ID" value="KAG6455159.1"/>
    <property type="molecule type" value="Genomic_DNA"/>
</dbReference>
<evidence type="ECO:0000313" key="2">
    <source>
        <dbReference type="EMBL" id="KAG6455159.1"/>
    </source>
</evidence>
<organism evidence="2 3">
    <name type="scientific">Manduca sexta</name>
    <name type="common">Tobacco hawkmoth</name>
    <name type="synonym">Tobacco hornworm</name>
    <dbReference type="NCBI Taxonomy" id="7130"/>
    <lineage>
        <taxon>Eukaryota</taxon>
        <taxon>Metazoa</taxon>
        <taxon>Ecdysozoa</taxon>
        <taxon>Arthropoda</taxon>
        <taxon>Hexapoda</taxon>
        <taxon>Insecta</taxon>
        <taxon>Pterygota</taxon>
        <taxon>Neoptera</taxon>
        <taxon>Endopterygota</taxon>
        <taxon>Lepidoptera</taxon>
        <taxon>Glossata</taxon>
        <taxon>Ditrysia</taxon>
        <taxon>Bombycoidea</taxon>
        <taxon>Sphingidae</taxon>
        <taxon>Sphinginae</taxon>
        <taxon>Sphingini</taxon>
        <taxon>Manduca</taxon>
    </lineage>
</organism>